<evidence type="ECO:0000313" key="11">
    <source>
        <dbReference type="Proteomes" id="UP001232536"/>
    </source>
</evidence>
<feature type="compositionally biased region" description="Low complexity" evidence="6">
    <location>
        <begin position="7"/>
        <end position="22"/>
    </location>
</feature>
<name>A0ABT9DAQ0_9CELL</name>
<evidence type="ECO:0000256" key="1">
    <source>
        <dbReference type="ARBA" id="ARBA00022692"/>
    </source>
</evidence>
<protein>
    <submittedName>
        <fullName evidence="10">Methyl-accepting chemotaxis protein</fullName>
    </submittedName>
</protein>
<evidence type="ECO:0000256" key="2">
    <source>
        <dbReference type="ARBA" id="ARBA00022989"/>
    </source>
</evidence>
<feature type="domain" description="HAMP" evidence="9">
    <location>
        <begin position="99"/>
        <end position="151"/>
    </location>
</feature>
<keyword evidence="1 7" id="KW-0812">Transmembrane</keyword>
<feature type="domain" description="Methyl-accepting transducer" evidence="8">
    <location>
        <begin position="156"/>
        <end position="399"/>
    </location>
</feature>
<keyword evidence="3 5" id="KW-0807">Transducer</keyword>
<dbReference type="Pfam" id="PF00672">
    <property type="entry name" value="HAMP"/>
    <property type="match status" value="1"/>
</dbReference>
<keyword evidence="11" id="KW-1185">Reference proteome</keyword>
<feature type="transmembrane region" description="Helical" evidence="7">
    <location>
        <begin position="39"/>
        <end position="63"/>
    </location>
</feature>
<dbReference type="InterPro" id="IPR004089">
    <property type="entry name" value="MCPsignal_dom"/>
</dbReference>
<keyword evidence="2 7" id="KW-1133">Transmembrane helix</keyword>
<dbReference type="InterPro" id="IPR003660">
    <property type="entry name" value="HAMP_dom"/>
</dbReference>
<keyword evidence="7" id="KW-0472">Membrane</keyword>
<evidence type="ECO:0000256" key="7">
    <source>
        <dbReference type="SAM" id="Phobius"/>
    </source>
</evidence>
<gene>
    <name evidence="10" type="ORF">Q6348_02270</name>
</gene>
<dbReference type="PANTHER" id="PTHR32089:SF112">
    <property type="entry name" value="LYSOZYME-LIKE PROTEIN-RELATED"/>
    <property type="match status" value="1"/>
</dbReference>
<reference evidence="10 11" key="1">
    <citation type="submission" date="2023-07" db="EMBL/GenBank/DDBJ databases">
        <title>Description of novel actinomycetes strains, isolated from tidal flat sediment.</title>
        <authorList>
            <person name="Lu C."/>
        </authorList>
    </citation>
    <scope>NUCLEOTIDE SEQUENCE [LARGE SCALE GENOMIC DNA]</scope>
    <source>
        <strain evidence="10 11">SYSU T00b441</strain>
    </source>
</reference>
<dbReference type="Proteomes" id="UP001232536">
    <property type="component" value="Unassembled WGS sequence"/>
</dbReference>
<dbReference type="Pfam" id="PF00015">
    <property type="entry name" value="MCPsignal"/>
    <property type="match status" value="1"/>
</dbReference>
<proteinExistence type="inferred from homology"/>
<dbReference type="SUPFAM" id="SSF58104">
    <property type="entry name" value="Methyl-accepting chemotaxis protein (MCP) signaling domain"/>
    <property type="match status" value="1"/>
</dbReference>
<feature type="region of interest" description="Disordered" evidence="6">
    <location>
        <begin position="1"/>
        <end position="22"/>
    </location>
</feature>
<accession>A0ABT9DAQ0</accession>
<evidence type="ECO:0000256" key="4">
    <source>
        <dbReference type="ARBA" id="ARBA00029447"/>
    </source>
</evidence>
<dbReference type="SMART" id="SM00304">
    <property type="entry name" value="HAMP"/>
    <property type="match status" value="2"/>
</dbReference>
<organism evidence="10 11">
    <name type="scientific">Actinotalea lenta</name>
    <dbReference type="NCBI Taxonomy" id="3064654"/>
    <lineage>
        <taxon>Bacteria</taxon>
        <taxon>Bacillati</taxon>
        <taxon>Actinomycetota</taxon>
        <taxon>Actinomycetes</taxon>
        <taxon>Micrococcales</taxon>
        <taxon>Cellulomonadaceae</taxon>
        <taxon>Actinotalea</taxon>
    </lineage>
</organism>
<comment type="caution">
    <text evidence="10">The sequence shown here is derived from an EMBL/GenBank/DDBJ whole genome shotgun (WGS) entry which is preliminary data.</text>
</comment>
<dbReference type="PROSITE" id="PS50111">
    <property type="entry name" value="CHEMOTAXIS_TRANSDUC_2"/>
    <property type="match status" value="1"/>
</dbReference>
<dbReference type="SMART" id="SM00283">
    <property type="entry name" value="MA"/>
    <property type="match status" value="1"/>
</dbReference>
<dbReference type="Gene3D" id="1.10.287.950">
    <property type="entry name" value="Methyl-accepting chemotaxis protein"/>
    <property type="match status" value="1"/>
</dbReference>
<evidence type="ECO:0000256" key="6">
    <source>
        <dbReference type="SAM" id="MobiDB-lite"/>
    </source>
</evidence>
<dbReference type="PANTHER" id="PTHR32089">
    <property type="entry name" value="METHYL-ACCEPTING CHEMOTAXIS PROTEIN MCPB"/>
    <property type="match status" value="1"/>
</dbReference>
<evidence type="ECO:0000256" key="5">
    <source>
        <dbReference type="PROSITE-ProRule" id="PRU00284"/>
    </source>
</evidence>
<evidence type="ECO:0000259" key="9">
    <source>
        <dbReference type="PROSITE" id="PS50885"/>
    </source>
</evidence>
<sequence>MSTGTVAPARIAPPGSPGRRGPAGPLLAWLRGESVRAKIWNAFAVFGVVAIATGLAGGFVLGSSAHGSGVHLGRATAVVAGAMVLGLLVGGPLALWTATTISRGVVAMATSLEALGRGDLTVSVEVRSRDELAAMSRSLTSAQASLRALLGAVARSTDAVTGAASTLSGSTRSIVTDAESTCARAGDAAGHAGSVAETVRAVVDDAARMRSSVDAIARDAAEAAAVAARAMQVAEATNVRVARLGTSSGEIGEVVRVITQIAEQTNLLALNATIEAARAGEAGRGFAVVAGEVKELAGQTARATEDIADRVATIQADTGSAVAAITEITAIIGGIDRLQGSIATAVEQQALDAAAITAGVSDAAGGCGAIADGIGDVARAARTTNRTAGHADEAVDGLRRLAEELARDVGRFRF</sequence>
<dbReference type="PROSITE" id="PS50885">
    <property type="entry name" value="HAMP"/>
    <property type="match status" value="1"/>
</dbReference>
<dbReference type="CDD" id="cd06225">
    <property type="entry name" value="HAMP"/>
    <property type="match status" value="1"/>
</dbReference>
<evidence type="ECO:0000256" key="3">
    <source>
        <dbReference type="ARBA" id="ARBA00023224"/>
    </source>
</evidence>
<dbReference type="EMBL" id="JAUQYP010000001">
    <property type="protein sequence ID" value="MDO8106017.1"/>
    <property type="molecule type" value="Genomic_DNA"/>
</dbReference>
<dbReference type="RefSeq" id="WP_304599710.1">
    <property type="nucleotide sequence ID" value="NZ_JAUQYO010000002.1"/>
</dbReference>
<evidence type="ECO:0000313" key="10">
    <source>
        <dbReference type="EMBL" id="MDO8106017.1"/>
    </source>
</evidence>
<feature type="transmembrane region" description="Helical" evidence="7">
    <location>
        <begin position="75"/>
        <end position="96"/>
    </location>
</feature>
<evidence type="ECO:0000259" key="8">
    <source>
        <dbReference type="PROSITE" id="PS50111"/>
    </source>
</evidence>
<comment type="similarity">
    <text evidence="4">Belongs to the methyl-accepting chemotaxis (MCP) protein family.</text>
</comment>